<dbReference type="InterPro" id="IPR004830">
    <property type="entry name" value="LRR_variant"/>
</dbReference>
<name>A0A1U7NZ13_9DEIO</name>
<dbReference type="RefSeq" id="WP_075832410.1">
    <property type="nucleotide sequence ID" value="NZ_MSTI01000075.1"/>
</dbReference>
<dbReference type="EMBL" id="MSTI01000075">
    <property type="protein sequence ID" value="OLV18157.1"/>
    <property type="molecule type" value="Genomic_DNA"/>
</dbReference>
<dbReference type="STRING" id="249408.BOO71_0006682"/>
<reference evidence="1 2" key="1">
    <citation type="submission" date="2017-01" db="EMBL/GenBank/DDBJ databases">
        <title>Genome Analysis of Deinococcus marmoris KOPRI26562.</title>
        <authorList>
            <person name="Kim J.H."/>
            <person name="Oh H.-M."/>
        </authorList>
    </citation>
    <scope>NUCLEOTIDE SEQUENCE [LARGE SCALE GENOMIC DNA]</scope>
    <source>
        <strain evidence="1 2">KOPRI26562</strain>
    </source>
</reference>
<dbReference type="OrthoDB" id="1996814at2"/>
<dbReference type="InterPro" id="IPR011989">
    <property type="entry name" value="ARM-like"/>
</dbReference>
<dbReference type="InterPro" id="IPR016024">
    <property type="entry name" value="ARM-type_fold"/>
</dbReference>
<organism evidence="1 2">
    <name type="scientific">Deinococcus marmoris</name>
    <dbReference type="NCBI Taxonomy" id="249408"/>
    <lineage>
        <taxon>Bacteria</taxon>
        <taxon>Thermotogati</taxon>
        <taxon>Deinococcota</taxon>
        <taxon>Deinococci</taxon>
        <taxon>Deinococcales</taxon>
        <taxon>Deinococcaceae</taxon>
        <taxon>Deinococcus</taxon>
    </lineage>
</organism>
<gene>
    <name evidence="1" type="ORF">BOO71_0006682</name>
</gene>
<protein>
    <submittedName>
        <fullName evidence="1">HEAT repeat</fullName>
    </submittedName>
</protein>
<sequence length="687" mass="76705">MIPRGFTEKLQALGVARVHFAYHWHEDISLSEAEAFDHHGGPVALSPDLRNEIEQAMYASDVDLYGVYLWDLDSGIVAPFGQLLYLEGSPEHGTYVIRFEGNEERILQVRQWTPGQPEERIGTWLTDPDPNVRLALAENEQIPRALIRALLGDLSGDVQRTMQLFAPHPMQGEYTQTLIRAGDPHALPMSLKALSHSEFDRVRLAVANNPNTPGRVLSELAAEWPFGLAVLCNPVCPPALHAVLLDRLANEPNSDIRYAVAEDPRTPWALLERWQHDPDPYLRYRVGKHPHTPLAALKALEYDPAEAVQSALEDRAAELSSPTDLSEGEVSGGQLSLAEQWEAARNEDLAFSLGRMPGLFPDVLTYYLGHPRKAQIVAHRSDLTPEQMQTLADSGTTETRRKLAGNPFLPAETAQQLARDPDEWVRVAVAGRPRLPEALQQVLAQDESWWVRLKLTRAAQLLPSTWERLAADPSMSEWLLQNPQVPVSVARQVLERLDGKYSLLPTEHARPELLALFSEYASGSDLLALAHNPATPQSPIIALFRRLLGEGHDPLTFLIADLATPPELLRRLTASEHDLELIRHPAMTAQGLSELVDRRIAARFHRSVDLDVVQPILASPVVTPDIIEKLIVPATFRKEFRLAVAATPHLHPQVYWRLLEDPNTEVIDALRRNGTLPPDLRERLSAP</sequence>
<comment type="caution">
    <text evidence="1">The sequence shown here is derived from an EMBL/GenBank/DDBJ whole genome shotgun (WGS) entry which is preliminary data.</text>
</comment>
<evidence type="ECO:0000313" key="1">
    <source>
        <dbReference type="EMBL" id="OLV18157.1"/>
    </source>
</evidence>
<proteinExistence type="predicted"/>
<dbReference type="Proteomes" id="UP000186607">
    <property type="component" value="Unassembled WGS sequence"/>
</dbReference>
<dbReference type="Pfam" id="PF01816">
    <property type="entry name" value="LRV"/>
    <property type="match status" value="1"/>
</dbReference>
<accession>A0A1U7NZ13</accession>
<dbReference type="Gene3D" id="1.25.10.10">
    <property type="entry name" value="Leucine-rich Repeat Variant"/>
    <property type="match status" value="2"/>
</dbReference>
<dbReference type="SUPFAM" id="SSF48371">
    <property type="entry name" value="ARM repeat"/>
    <property type="match status" value="2"/>
</dbReference>
<evidence type="ECO:0000313" key="2">
    <source>
        <dbReference type="Proteomes" id="UP000186607"/>
    </source>
</evidence>
<keyword evidence="2" id="KW-1185">Reference proteome</keyword>
<dbReference type="AlphaFoldDB" id="A0A1U7NZ13"/>